<dbReference type="Pfam" id="PF25574">
    <property type="entry name" value="TPR_IMB1"/>
    <property type="match status" value="1"/>
</dbReference>
<dbReference type="PROSITE" id="PS50077">
    <property type="entry name" value="HEAT_REPEAT"/>
    <property type="match status" value="1"/>
</dbReference>
<keyword evidence="5" id="KW-0963">Cytoplasm</keyword>
<comment type="subcellular location">
    <subcellularLocation>
        <location evidence="2">Cytoplasm</location>
    </subcellularLocation>
    <subcellularLocation>
        <location evidence="1">Nucleus</location>
    </subcellularLocation>
</comment>
<sequence>MALELTQLLLSAQSTDANVRNEAETTLGQFRDQNFQHFLVSLSFEFSNVGKPTDSRILAGIVLKNSLDARWVAINDSLKSQIKNNLLDILGSSLQKLSHTAAEVVSKIASIEVPRKEWPELFRLLHANMTQPDSPASLKHATLEILGYVCEEISNKDLVQDEVLYILEAITQGIDVPEQNTEVCLAAVRALYIALGHQQPNFLNDMQMCYIMRVICNAAMEGDKEIREAVFGCLVSIASTYYNLLKRYMPSIIQLTSNAFHGHEEAVVLKAVDFWSAICDKEMEIQHNKLKHYHFIKEVLSTLVPILIRTLKQDKDQYEDQDQEDGIRNSTMAGVTCLCLVARTVGDAVVPHVLPFVKENITNKWDWPSREAATYALGSILEGPNTEKLLPDLNSFLPILLDEMRDHNSHMKNTAAWTLSRIFELVHLPATRSSVVTSGNLQQIKEVLLNNIQDAPHVAEKVCGAIYFLVKGYQEAGPESSVLIPHVREIISSLTKSIVSTNSKIRSSAYKTLIKVVICLDLTNTSNIIVELFSDIMSKLEPTLNLQIISLDDREKQGELQASFRGVLQAIIHKLCSVDKTKPEILKVADQIIKLLLHEFESCNSTIHKEDMLLIGALAYATGPVFGKYMEEFYKYLLMGLQNLEDYQVCRATVVVVGIICRALDDKILSYSEGVMQLLLKCLSSDELHRSVKPLIFACVGDIALAIGEHFEKYVISALRIMQSASEECFKLDNNDKEMIDYCNQLKCSILECYSLILLGLKNSKTALMVYHIPDIQRFLKSVVENPRVQLMQHMHFFINKYEAAALYLDKSVTKAAQALLYRLADAIGSNIKLLQFFTSDSFCVKLVNECLESNDEEMKITARWIQVKTLHLTTSHSRTPLV</sequence>
<dbReference type="InterPro" id="IPR001494">
    <property type="entry name" value="Importin-beta_N"/>
</dbReference>
<evidence type="ECO:0000256" key="2">
    <source>
        <dbReference type="ARBA" id="ARBA00004496"/>
    </source>
</evidence>
<dbReference type="EMBL" id="JAVIJP010000066">
    <property type="protein sequence ID" value="KAL3621488.1"/>
    <property type="molecule type" value="Genomic_DNA"/>
</dbReference>
<evidence type="ECO:0000256" key="6">
    <source>
        <dbReference type="ARBA" id="ARBA00022737"/>
    </source>
</evidence>
<organism evidence="11 12">
    <name type="scientific">Castilleja foliolosa</name>
    <dbReference type="NCBI Taxonomy" id="1961234"/>
    <lineage>
        <taxon>Eukaryota</taxon>
        <taxon>Viridiplantae</taxon>
        <taxon>Streptophyta</taxon>
        <taxon>Embryophyta</taxon>
        <taxon>Tracheophyta</taxon>
        <taxon>Spermatophyta</taxon>
        <taxon>Magnoliopsida</taxon>
        <taxon>eudicotyledons</taxon>
        <taxon>Gunneridae</taxon>
        <taxon>Pentapetalae</taxon>
        <taxon>asterids</taxon>
        <taxon>lamiids</taxon>
        <taxon>Lamiales</taxon>
        <taxon>Orobanchaceae</taxon>
        <taxon>Pedicularideae</taxon>
        <taxon>Castillejinae</taxon>
        <taxon>Castilleja</taxon>
    </lineage>
</organism>
<keyword evidence="6" id="KW-0677">Repeat</keyword>
<dbReference type="AlphaFoldDB" id="A0ABD3BVK1"/>
<dbReference type="InterPro" id="IPR011989">
    <property type="entry name" value="ARM-like"/>
</dbReference>
<evidence type="ECO:0000256" key="5">
    <source>
        <dbReference type="ARBA" id="ARBA00022490"/>
    </source>
</evidence>
<dbReference type="Pfam" id="PF03810">
    <property type="entry name" value="IBN_N"/>
    <property type="match status" value="1"/>
</dbReference>
<reference evidence="12" key="1">
    <citation type="journal article" date="2024" name="IScience">
        <title>Strigolactones Initiate the Formation of Haustorium-like Structures in Castilleja.</title>
        <authorList>
            <person name="Buerger M."/>
            <person name="Peterson D."/>
            <person name="Chory J."/>
        </authorList>
    </citation>
    <scope>NUCLEOTIDE SEQUENCE [LARGE SCALE GENOMIC DNA]</scope>
</reference>
<keyword evidence="7" id="KW-0653">Protein transport</keyword>
<comment type="caution">
    <text evidence="11">The sequence shown here is derived from an EMBL/GenBank/DDBJ whole genome shotgun (WGS) entry which is preliminary data.</text>
</comment>
<protein>
    <recommendedName>
        <fullName evidence="10">Importin N-terminal domain-containing protein</fullName>
    </recommendedName>
</protein>
<evidence type="ECO:0000256" key="4">
    <source>
        <dbReference type="ARBA" id="ARBA00022448"/>
    </source>
</evidence>
<dbReference type="InterPro" id="IPR058584">
    <property type="entry name" value="IMB1_TNPO1-like_TPR"/>
</dbReference>
<keyword evidence="12" id="KW-1185">Reference proteome</keyword>
<dbReference type="SUPFAM" id="SSF48371">
    <property type="entry name" value="ARM repeat"/>
    <property type="match status" value="1"/>
</dbReference>
<dbReference type="Gene3D" id="1.25.10.10">
    <property type="entry name" value="Leucine-rich Repeat Variant"/>
    <property type="match status" value="1"/>
</dbReference>
<comment type="similarity">
    <text evidence="3">Belongs to the importin beta family. Importin beta-1 subfamily.</text>
</comment>
<keyword evidence="4" id="KW-0813">Transport</keyword>
<dbReference type="PROSITE" id="PS50166">
    <property type="entry name" value="IMPORTIN_B_NT"/>
    <property type="match status" value="1"/>
</dbReference>
<dbReference type="InterPro" id="IPR057672">
    <property type="entry name" value="TPR_IPO4/5"/>
</dbReference>
<dbReference type="InterPro" id="IPR040122">
    <property type="entry name" value="Importin_beta"/>
</dbReference>
<keyword evidence="8" id="KW-0539">Nucleus</keyword>
<evidence type="ECO:0000256" key="1">
    <source>
        <dbReference type="ARBA" id="ARBA00004123"/>
    </source>
</evidence>
<evidence type="ECO:0000256" key="3">
    <source>
        <dbReference type="ARBA" id="ARBA00010907"/>
    </source>
</evidence>
<dbReference type="Pfam" id="PF13513">
    <property type="entry name" value="HEAT_EZ"/>
    <property type="match status" value="1"/>
</dbReference>
<evidence type="ECO:0000256" key="9">
    <source>
        <dbReference type="PROSITE-ProRule" id="PRU00103"/>
    </source>
</evidence>
<dbReference type="GO" id="GO:0015031">
    <property type="term" value="P:protein transport"/>
    <property type="evidence" value="ECO:0007669"/>
    <property type="project" value="UniProtKB-KW"/>
</dbReference>
<dbReference type="InterPro" id="IPR016024">
    <property type="entry name" value="ARM-type_fold"/>
</dbReference>
<evidence type="ECO:0000256" key="8">
    <source>
        <dbReference type="ARBA" id="ARBA00023242"/>
    </source>
</evidence>
<feature type="repeat" description="HEAT" evidence="9">
    <location>
        <begin position="396"/>
        <end position="434"/>
    </location>
</feature>
<dbReference type="PANTHER" id="PTHR10527">
    <property type="entry name" value="IMPORTIN BETA"/>
    <property type="match status" value="1"/>
</dbReference>
<evidence type="ECO:0000259" key="10">
    <source>
        <dbReference type="PROSITE" id="PS50166"/>
    </source>
</evidence>
<name>A0ABD3BVK1_9LAMI</name>
<feature type="domain" description="Importin N-terminal" evidence="10">
    <location>
        <begin position="23"/>
        <end position="92"/>
    </location>
</feature>
<evidence type="ECO:0000256" key="7">
    <source>
        <dbReference type="ARBA" id="ARBA00022927"/>
    </source>
</evidence>
<gene>
    <name evidence="11" type="ORF">CASFOL_036400</name>
</gene>
<dbReference type="Pfam" id="PF25780">
    <property type="entry name" value="TPR_IPO5"/>
    <property type="match status" value="1"/>
</dbReference>
<proteinExistence type="inferred from homology"/>
<evidence type="ECO:0000313" key="12">
    <source>
        <dbReference type="Proteomes" id="UP001632038"/>
    </source>
</evidence>
<evidence type="ECO:0000313" key="11">
    <source>
        <dbReference type="EMBL" id="KAL3621488.1"/>
    </source>
</evidence>
<accession>A0ABD3BVK1</accession>
<dbReference type="InterPro" id="IPR021133">
    <property type="entry name" value="HEAT_type_2"/>
</dbReference>
<dbReference type="Proteomes" id="UP001632038">
    <property type="component" value="Unassembled WGS sequence"/>
</dbReference>
<dbReference type="FunFam" id="1.25.10.10:FF:000027">
    <property type="entry name" value="Importin subunit beta-1"/>
    <property type="match status" value="1"/>
</dbReference>
<dbReference type="GO" id="GO:0005737">
    <property type="term" value="C:cytoplasm"/>
    <property type="evidence" value="ECO:0007669"/>
    <property type="project" value="UniProtKB-SubCell"/>
</dbReference>
<dbReference type="SMART" id="SM00913">
    <property type="entry name" value="IBN_N"/>
    <property type="match status" value="1"/>
</dbReference>